<reference evidence="1 2" key="2">
    <citation type="journal article" date="2010" name="Stand. Genomic Sci.">
        <title>Complete genome sequence of Desulfohalobium retbaense type strain (HR(100)).</title>
        <authorList>
            <person name="Spring S."/>
            <person name="Nolan M."/>
            <person name="Lapidus A."/>
            <person name="Glavina Del Rio T."/>
            <person name="Copeland A."/>
            <person name="Tice H."/>
            <person name="Cheng J.F."/>
            <person name="Lucas S."/>
            <person name="Land M."/>
            <person name="Chen F."/>
            <person name="Bruce D."/>
            <person name="Goodwin L."/>
            <person name="Pitluck S."/>
            <person name="Ivanova N."/>
            <person name="Mavromatis K."/>
            <person name="Mikhailova N."/>
            <person name="Pati A."/>
            <person name="Chen A."/>
            <person name="Palaniappan K."/>
            <person name="Hauser L."/>
            <person name="Chang Y.J."/>
            <person name="Jeffries C.D."/>
            <person name="Munk C."/>
            <person name="Kiss H."/>
            <person name="Chain P."/>
            <person name="Han C."/>
            <person name="Brettin T."/>
            <person name="Detter J.C."/>
            <person name="Schuler E."/>
            <person name="Goker M."/>
            <person name="Rohde M."/>
            <person name="Bristow J."/>
            <person name="Eisen J.A."/>
            <person name="Markowitz V."/>
            <person name="Hugenholtz P."/>
            <person name="Kyrpides N.C."/>
            <person name="Klenk H.P."/>
        </authorList>
    </citation>
    <scope>NUCLEOTIDE SEQUENCE [LARGE SCALE GENOMIC DNA]</scope>
    <source>
        <strain evidence="2">ATCC 49802 / DSM 20745 / S 6022</strain>
    </source>
</reference>
<reference evidence="2" key="1">
    <citation type="submission" date="2009-11" db="EMBL/GenBank/DDBJ databases">
        <title>The complete chromosome 1 of Sphaerobacter thermophilus DSM 20745.</title>
        <authorList>
            <person name="Lucas S."/>
            <person name="Copeland A."/>
            <person name="Lapidus A."/>
            <person name="Glavina del Rio T."/>
            <person name="Dalin E."/>
            <person name="Tice H."/>
            <person name="Bruce D."/>
            <person name="Goodwin L."/>
            <person name="Pitluck S."/>
            <person name="Kyrpides N."/>
            <person name="Mavromatis K."/>
            <person name="Ivanova N."/>
            <person name="Mikhailova N."/>
            <person name="LaButti K.M."/>
            <person name="Clum A."/>
            <person name="Sun H.I."/>
            <person name="Brettin T."/>
            <person name="Detter J.C."/>
            <person name="Han C."/>
            <person name="Larimer F."/>
            <person name="Land M."/>
            <person name="Hauser L."/>
            <person name="Markowitz V."/>
            <person name="Cheng J.F."/>
            <person name="Hugenholtz P."/>
            <person name="Woyke T."/>
            <person name="Wu D."/>
            <person name="Steenblock K."/>
            <person name="Schneider S."/>
            <person name="Pukall R."/>
            <person name="Goeker M."/>
            <person name="Klenk H.P."/>
            <person name="Eisen J.A."/>
        </authorList>
    </citation>
    <scope>NUCLEOTIDE SEQUENCE [LARGE SCALE GENOMIC DNA]</scope>
    <source>
        <strain evidence="2">ATCC 49802 / DSM 20745 / S 6022</strain>
    </source>
</reference>
<dbReference type="KEGG" id="sti:Sthe_0224"/>
<dbReference type="InParanoid" id="D1C6C5"/>
<dbReference type="RefSeq" id="WP_012870711.1">
    <property type="nucleotide sequence ID" value="NC_013523.1"/>
</dbReference>
<keyword evidence="2" id="KW-1185">Reference proteome</keyword>
<sequence>MRQTSVGLDNEIPVQRIGRAFAALIQDEPAVQQFWVRQHCGWVELWLLTEPIDRSIERHLYGTVSHLYEQFPEAAIRLHLINPRLYEAMDLETIIPQDAESVPLH</sequence>
<proteinExistence type="predicted"/>
<accession>D1C6C5</accession>
<dbReference type="EMBL" id="CP001823">
    <property type="protein sequence ID" value="ACZ37663.1"/>
    <property type="molecule type" value="Genomic_DNA"/>
</dbReference>
<gene>
    <name evidence="1" type="ordered locus">Sthe_0224</name>
</gene>
<dbReference type="AlphaFoldDB" id="D1C6C5"/>
<evidence type="ECO:0000313" key="2">
    <source>
        <dbReference type="Proteomes" id="UP000002027"/>
    </source>
</evidence>
<name>D1C6C5_SPHTD</name>
<protein>
    <submittedName>
        <fullName evidence="1">Uncharacterized protein</fullName>
    </submittedName>
</protein>
<dbReference type="HOGENOM" id="CLU_2234878_0_0_0"/>
<dbReference type="STRING" id="479434.Sthe_0224"/>
<organism evidence="1 2">
    <name type="scientific">Sphaerobacter thermophilus (strain ATCC 49802 / DSM 20745 / KCCM 41009 / NCIMB 13125 / S 6022)</name>
    <dbReference type="NCBI Taxonomy" id="479434"/>
    <lineage>
        <taxon>Bacteria</taxon>
        <taxon>Pseudomonadati</taxon>
        <taxon>Thermomicrobiota</taxon>
        <taxon>Thermomicrobia</taxon>
        <taxon>Sphaerobacterales</taxon>
        <taxon>Sphaerobacterineae</taxon>
        <taxon>Sphaerobacteraceae</taxon>
        <taxon>Sphaerobacter</taxon>
    </lineage>
</organism>
<evidence type="ECO:0000313" key="1">
    <source>
        <dbReference type="EMBL" id="ACZ37663.1"/>
    </source>
</evidence>
<dbReference type="Proteomes" id="UP000002027">
    <property type="component" value="Chromosome 1"/>
</dbReference>